<feature type="compositionally biased region" description="Basic and acidic residues" evidence="6">
    <location>
        <begin position="184"/>
        <end position="198"/>
    </location>
</feature>
<dbReference type="GO" id="GO:0003677">
    <property type="term" value="F:DNA binding"/>
    <property type="evidence" value="ECO:0007669"/>
    <property type="project" value="UniProtKB-KW"/>
</dbReference>
<comment type="similarity">
    <text evidence="1">Belongs to the sigma-70 factor family. ECF subfamily.</text>
</comment>
<dbReference type="NCBIfam" id="TIGR02937">
    <property type="entry name" value="sigma70-ECF"/>
    <property type="match status" value="1"/>
</dbReference>
<dbReference type="Pfam" id="PF13374">
    <property type="entry name" value="TPR_10"/>
    <property type="match status" value="2"/>
</dbReference>
<dbReference type="SUPFAM" id="SSF88659">
    <property type="entry name" value="Sigma3 and sigma4 domains of RNA polymerase sigma factors"/>
    <property type="match status" value="1"/>
</dbReference>
<proteinExistence type="inferred from homology"/>
<evidence type="ECO:0000313" key="9">
    <source>
        <dbReference type="EMBL" id="MBH0780381.1"/>
    </source>
</evidence>
<dbReference type="AlphaFoldDB" id="A0A931N6D3"/>
<dbReference type="SUPFAM" id="SSF48452">
    <property type="entry name" value="TPR-like"/>
    <property type="match status" value="2"/>
</dbReference>
<keyword evidence="10" id="KW-1185">Reference proteome</keyword>
<evidence type="ECO:0000256" key="5">
    <source>
        <dbReference type="ARBA" id="ARBA00023163"/>
    </source>
</evidence>
<dbReference type="Gene3D" id="1.10.10.10">
    <property type="entry name" value="Winged helix-like DNA-binding domain superfamily/Winged helix DNA-binding domain"/>
    <property type="match status" value="1"/>
</dbReference>
<reference evidence="9" key="1">
    <citation type="submission" date="2020-11" db="EMBL/GenBank/DDBJ databases">
        <title>Nocardia NEAU-351.nov., a novel actinomycete isolated from the cow dung.</title>
        <authorList>
            <person name="Zhang X."/>
        </authorList>
    </citation>
    <scope>NUCLEOTIDE SEQUENCE</scope>
    <source>
        <strain evidence="9">NEAU-351</strain>
    </source>
</reference>
<dbReference type="Pfam" id="PF04542">
    <property type="entry name" value="Sigma70_r2"/>
    <property type="match status" value="1"/>
</dbReference>
<keyword evidence="5" id="KW-0804">Transcription</keyword>
<dbReference type="InterPro" id="IPR014284">
    <property type="entry name" value="RNA_pol_sigma-70_dom"/>
</dbReference>
<dbReference type="PANTHER" id="PTHR46082:SF6">
    <property type="entry name" value="AAA+ ATPASE DOMAIN-CONTAINING PROTEIN-RELATED"/>
    <property type="match status" value="1"/>
</dbReference>
<name>A0A931N6D3_9NOCA</name>
<evidence type="ECO:0000313" key="10">
    <source>
        <dbReference type="Proteomes" id="UP000655751"/>
    </source>
</evidence>
<dbReference type="InterPro" id="IPR013325">
    <property type="entry name" value="RNA_pol_sigma_r2"/>
</dbReference>
<keyword evidence="3" id="KW-0731">Sigma factor</keyword>
<evidence type="ECO:0000259" key="8">
    <source>
        <dbReference type="Pfam" id="PF08281"/>
    </source>
</evidence>
<dbReference type="Pfam" id="PF13424">
    <property type="entry name" value="TPR_12"/>
    <property type="match status" value="1"/>
</dbReference>
<dbReference type="GO" id="GO:0006352">
    <property type="term" value="P:DNA-templated transcription initiation"/>
    <property type="evidence" value="ECO:0007669"/>
    <property type="project" value="InterPro"/>
</dbReference>
<feature type="region of interest" description="Disordered" evidence="6">
    <location>
        <begin position="167"/>
        <end position="198"/>
    </location>
</feature>
<sequence length="617" mass="70493">MGEDVAYQAFFKEHRDDVLVFVQRRRAAYNANADAVVDVGEVVQETMLAALEDWPRVRALGQPGSWLRRIANNKLIDQIRRATKRKDIDIPFEELQTDRDPSPPSGLELVLARDTLVEALAKLSPTQREILDATMSGLSVHEIAGQMGVSLDAVYKNRNRARQMIRELQQRSHSVDETPLTPAERSRERAQDRTRRSLDTTLGAYADEQLAQRYPELSATFGQQQIIAERDRHIRLFERLLEERAHALGDNHPDTVSVRGVLAHALHAAGRHDDAVPLLEQALRDRERAHGSTHNNTTAIRIELAEALSATKRHTAAAALYEQIHLDQKRFLGTYHPHTLRTRRRLAEAYRGAGETSLAIAHFTQALADHKRILGHSHDDTLRVRAQLAAVLHTDMQYERAVPLLEAVHRDRTRKFGPHHRCTIEAHKRLVAALTESVAESLYEAGDYERAIPVFEQIFAGGERRLGANQYPDLRRHFADALEKRDRLPEALIHYTELRDLYLDKHGPDHDKTLSSRQAVARVLMKSHELERAITERQMVVDAYRRVHHWWPTTEMSARLDLYKALIIYRGISEQREYVPNEQMWPTQTSSSTPRLPRPTRNARRPARPPDIAAEAA</sequence>
<evidence type="ECO:0000256" key="6">
    <source>
        <dbReference type="SAM" id="MobiDB-lite"/>
    </source>
</evidence>
<organism evidence="9 10">
    <name type="scientific">Nocardia bovistercoris</name>
    <dbReference type="NCBI Taxonomy" id="2785916"/>
    <lineage>
        <taxon>Bacteria</taxon>
        <taxon>Bacillati</taxon>
        <taxon>Actinomycetota</taxon>
        <taxon>Actinomycetes</taxon>
        <taxon>Mycobacteriales</taxon>
        <taxon>Nocardiaceae</taxon>
        <taxon>Nocardia</taxon>
    </lineage>
</organism>
<comment type="caution">
    <text evidence="9">The sequence shown here is derived from an EMBL/GenBank/DDBJ whole genome shotgun (WGS) entry which is preliminary data.</text>
</comment>
<dbReference type="InterPro" id="IPR013249">
    <property type="entry name" value="RNA_pol_sigma70_r4_t2"/>
</dbReference>
<evidence type="ECO:0000256" key="1">
    <source>
        <dbReference type="ARBA" id="ARBA00010641"/>
    </source>
</evidence>
<dbReference type="InterPro" id="IPR036388">
    <property type="entry name" value="WH-like_DNA-bd_sf"/>
</dbReference>
<feature type="compositionally biased region" description="Polar residues" evidence="6">
    <location>
        <begin position="584"/>
        <end position="593"/>
    </location>
</feature>
<dbReference type="Gene3D" id="1.10.1740.10">
    <property type="match status" value="1"/>
</dbReference>
<dbReference type="Pfam" id="PF08281">
    <property type="entry name" value="Sigma70_r4_2"/>
    <property type="match status" value="1"/>
</dbReference>
<feature type="compositionally biased region" description="Basic and acidic residues" evidence="6">
    <location>
        <begin position="167"/>
        <end position="176"/>
    </location>
</feature>
<gene>
    <name evidence="9" type="ORF">IT779_29325</name>
</gene>
<keyword evidence="4" id="KW-0238">DNA-binding</keyword>
<evidence type="ECO:0000256" key="3">
    <source>
        <dbReference type="ARBA" id="ARBA00023082"/>
    </source>
</evidence>
<protein>
    <submittedName>
        <fullName evidence="9">Sigma-70 family RNA polymerase sigma factor</fullName>
    </submittedName>
</protein>
<dbReference type="InterPro" id="IPR053137">
    <property type="entry name" value="NLR-like"/>
</dbReference>
<evidence type="ECO:0000256" key="4">
    <source>
        <dbReference type="ARBA" id="ARBA00023125"/>
    </source>
</evidence>
<feature type="domain" description="RNA polymerase sigma factor 70 region 4 type 2" evidence="8">
    <location>
        <begin position="115"/>
        <end position="164"/>
    </location>
</feature>
<accession>A0A931N6D3</accession>
<keyword evidence="2" id="KW-0805">Transcription regulation</keyword>
<evidence type="ECO:0000256" key="2">
    <source>
        <dbReference type="ARBA" id="ARBA00023015"/>
    </source>
</evidence>
<dbReference type="Gene3D" id="1.25.40.10">
    <property type="entry name" value="Tetratricopeptide repeat domain"/>
    <property type="match status" value="2"/>
</dbReference>
<dbReference type="PANTHER" id="PTHR46082">
    <property type="entry name" value="ATP/GTP-BINDING PROTEIN-RELATED"/>
    <property type="match status" value="1"/>
</dbReference>
<feature type="region of interest" description="Disordered" evidence="6">
    <location>
        <begin position="580"/>
        <end position="617"/>
    </location>
</feature>
<dbReference type="RefSeq" id="WP_196152694.1">
    <property type="nucleotide sequence ID" value="NZ_JADMLG010000015.1"/>
</dbReference>
<feature type="domain" description="RNA polymerase sigma-70 region 2" evidence="7">
    <location>
        <begin position="12"/>
        <end position="84"/>
    </location>
</feature>
<dbReference type="InterPro" id="IPR013324">
    <property type="entry name" value="RNA_pol_sigma_r3/r4-like"/>
</dbReference>
<dbReference type="InterPro" id="IPR007627">
    <property type="entry name" value="RNA_pol_sigma70_r2"/>
</dbReference>
<dbReference type="SUPFAM" id="SSF88946">
    <property type="entry name" value="Sigma2 domain of RNA polymerase sigma factors"/>
    <property type="match status" value="1"/>
</dbReference>
<dbReference type="Proteomes" id="UP000655751">
    <property type="component" value="Unassembled WGS sequence"/>
</dbReference>
<dbReference type="GO" id="GO:0016987">
    <property type="term" value="F:sigma factor activity"/>
    <property type="evidence" value="ECO:0007669"/>
    <property type="project" value="UniProtKB-KW"/>
</dbReference>
<evidence type="ECO:0000259" key="7">
    <source>
        <dbReference type="Pfam" id="PF04542"/>
    </source>
</evidence>
<dbReference type="EMBL" id="JADMLG010000015">
    <property type="protein sequence ID" value="MBH0780381.1"/>
    <property type="molecule type" value="Genomic_DNA"/>
</dbReference>
<dbReference type="InterPro" id="IPR011990">
    <property type="entry name" value="TPR-like_helical_dom_sf"/>
</dbReference>